<name>A0ABV4IZR6_9ACTN</name>
<dbReference type="CDD" id="cd00198">
    <property type="entry name" value="vWFA"/>
    <property type="match status" value="1"/>
</dbReference>
<dbReference type="Gene3D" id="3.40.50.410">
    <property type="entry name" value="von Willebrand factor, type A domain"/>
    <property type="match status" value="1"/>
</dbReference>
<comment type="caution">
    <text evidence="2">The sequence shown here is derived from an EMBL/GenBank/DDBJ whole genome shotgun (WGS) entry which is preliminary data.</text>
</comment>
<proteinExistence type="predicted"/>
<dbReference type="Pfam" id="PF13531">
    <property type="entry name" value="SBP_bac_11"/>
    <property type="match status" value="1"/>
</dbReference>
<dbReference type="SMART" id="SM00327">
    <property type="entry name" value="VWA"/>
    <property type="match status" value="1"/>
</dbReference>
<evidence type="ECO:0000259" key="1">
    <source>
        <dbReference type="PROSITE" id="PS50234"/>
    </source>
</evidence>
<dbReference type="RefSeq" id="WP_371238716.1">
    <property type="nucleotide sequence ID" value="NZ_JAHWZY010000014.1"/>
</dbReference>
<sequence length="871" mass="93286">MTPLDPRGLVNRALLVGVSEYDLTEPPHGVPGDLPAVKHNLNRMREVLARGRVFGERETRVARSPTLDDFGRALRAVTEEAEGVLLLYFTGHGAIPSAGDELFLQMRNASVVAGGHAVFPGAETFTTVLTVLATSPARRIVVILDCCFAGNAARVWEHFDDKRRVMLLVSVQANHRIDAGDPREPTPFTAALAEFLDEDRDTTLSDLADRLRERMTALGLRTLRDDPWEPQLRAERGMDVLLRPGGGQDLPPPLPGLPGPSPLPGPFRAFPSALPAPFLVPLRGLRAALADRFRTPGPPRAPRRTAARTMTRIALRVVLAAGLLGLGLHGLLRWAGGGDAACAPPPELRVLTDPDLEPTVRAAADAYLTSGENTTDDGCRHTGVTVYSAGSSDVVGALRAQTGAWQEPRNEDVNPQRDIGPQPDVWIPASRADADRVEAGRDTDAVAVLEPAEEPLAYSPVVLAVPEALASEALDDRVGRPLSEMIDRLTARDGDAAVRRPDPEFTDVGLLATVGLYGPDARAVARGERMVAQPGPPSPTAAELLCTLPDDDAVDNRTAALVPEFLLRSGVGCDATTRSPRYAQYPEDVPGVEPVYVRVRWRGADRDEQDRDASADGFRDWLAGERGRAVFARDGFRSVGERKLPDTVRDVDHVLHAPTPLVESAGRDAMERALRAYRDAGGPGRVLFLLDSSGSMIDLWQGPGGGPGLLRQSLGGLGERDEYGVWAVAGTGDRPYGTLLRLGPHGRADAERALDTGARVRDAEADPHAALLAALDEMEERGDDRRPQLIVHITDGEDNDRLTGERLVDVLDGARASGVPVTVVSLQSGGCDPDRPDRRIADVSGGRCLDTGDDLGAALYDEVARTGTGEG</sequence>
<feature type="domain" description="VWFA" evidence="1">
    <location>
        <begin position="685"/>
        <end position="826"/>
    </location>
</feature>
<dbReference type="Proteomes" id="UP001567537">
    <property type="component" value="Unassembled WGS sequence"/>
</dbReference>
<keyword evidence="3" id="KW-1185">Reference proteome</keyword>
<organism evidence="2 3">
    <name type="scientific">Streptomyces pimonensis</name>
    <dbReference type="NCBI Taxonomy" id="2860288"/>
    <lineage>
        <taxon>Bacteria</taxon>
        <taxon>Bacillati</taxon>
        <taxon>Actinomycetota</taxon>
        <taxon>Actinomycetes</taxon>
        <taxon>Kitasatosporales</taxon>
        <taxon>Streptomycetaceae</taxon>
        <taxon>Streptomyces</taxon>
    </lineage>
</organism>
<dbReference type="InterPro" id="IPR036465">
    <property type="entry name" value="vWFA_dom_sf"/>
</dbReference>
<dbReference type="EMBL" id="JAHWZY010000014">
    <property type="protein sequence ID" value="MEZ3180167.1"/>
    <property type="molecule type" value="Genomic_DNA"/>
</dbReference>
<dbReference type="Pfam" id="PF00656">
    <property type="entry name" value="Peptidase_C14"/>
    <property type="match status" value="1"/>
</dbReference>
<evidence type="ECO:0000313" key="2">
    <source>
        <dbReference type="EMBL" id="MEZ3180167.1"/>
    </source>
</evidence>
<protein>
    <submittedName>
        <fullName evidence="2">Substrate-binding domain-containing protein</fullName>
    </submittedName>
</protein>
<dbReference type="Gene3D" id="3.40.50.1460">
    <property type="match status" value="1"/>
</dbReference>
<dbReference type="PROSITE" id="PS50234">
    <property type="entry name" value="VWFA"/>
    <property type="match status" value="1"/>
</dbReference>
<dbReference type="InterPro" id="IPR002035">
    <property type="entry name" value="VWF_A"/>
</dbReference>
<accession>A0ABV4IZR6</accession>
<dbReference type="InterPro" id="IPR011600">
    <property type="entry name" value="Pept_C14_caspase"/>
</dbReference>
<reference evidence="2 3" key="1">
    <citation type="journal article" date="2021" name="Res Sq">
        <title>Streptomyces Pimoensis sp. nov., Isolated From the Taklimakan Desert in Xinjiang, China.</title>
        <authorList>
            <person name="Zhang P."/>
            <person name="Luo X."/>
            <person name="Luo X."/>
            <person name="Liu Z."/>
            <person name="Xia Z."/>
            <person name="Wan C."/>
            <person name="zhang L."/>
        </authorList>
    </citation>
    <scope>NUCLEOTIDE SEQUENCE [LARGE SCALE GENOMIC DNA]</scope>
    <source>
        <strain evidence="2 3">TRM75549</strain>
    </source>
</reference>
<gene>
    <name evidence="2" type="ORF">KYY02_16185</name>
</gene>
<dbReference type="SUPFAM" id="SSF53300">
    <property type="entry name" value="vWA-like"/>
    <property type="match status" value="1"/>
</dbReference>
<evidence type="ECO:0000313" key="3">
    <source>
        <dbReference type="Proteomes" id="UP001567537"/>
    </source>
</evidence>